<accession>A0A6D2INJ4</accession>
<keyword evidence="2" id="KW-1185">Reference proteome</keyword>
<reference evidence="1" key="1">
    <citation type="submission" date="2020-01" db="EMBL/GenBank/DDBJ databases">
        <authorList>
            <person name="Mishra B."/>
        </authorList>
    </citation>
    <scope>NUCLEOTIDE SEQUENCE [LARGE SCALE GENOMIC DNA]</scope>
</reference>
<protein>
    <recommendedName>
        <fullName evidence="3">RNase H type-1 domain-containing protein</fullName>
    </recommendedName>
</protein>
<name>A0A6D2INJ4_9BRAS</name>
<sequence length="102" mass="11173">MSQVVSSKVDSYDIPNNIPSQTGVEQIWPQCHTDAHALWEKTYRLVGLGFHLVNADGSCLYGAQTSHNVQSVTHAELDDITWAMENASDIGHTSIHLLSPSV</sequence>
<evidence type="ECO:0000313" key="2">
    <source>
        <dbReference type="Proteomes" id="UP000467841"/>
    </source>
</evidence>
<dbReference type="Proteomes" id="UP000467841">
    <property type="component" value="Unassembled WGS sequence"/>
</dbReference>
<evidence type="ECO:0008006" key="3">
    <source>
        <dbReference type="Google" id="ProtNLM"/>
    </source>
</evidence>
<dbReference type="EMBL" id="CACVBM020001078">
    <property type="protein sequence ID" value="CAA7029211.1"/>
    <property type="molecule type" value="Genomic_DNA"/>
</dbReference>
<proteinExistence type="predicted"/>
<evidence type="ECO:0000313" key="1">
    <source>
        <dbReference type="EMBL" id="CAA7029211.1"/>
    </source>
</evidence>
<comment type="caution">
    <text evidence="1">The sequence shown here is derived from an EMBL/GenBank/DDBJ whole genome shotgun (WGS) entry which is preliminary data.</text>
</comment>
<gene>
    <name evidence="1" type="ORF">MERR_LOCUS16446</name>
</gene>
<organism evidence="1 2">
    <name type="scientific">Microthlaspi erraticum</name>
    <dbReference type="NCBI Taxonomy" id="1685480"/>
    <lineage>
        <taxon>Eukaryota</taxon>
        <taxon>Viridiplantae</taxon>
        <taxon>Streptophyta</taxon>
        <taxon>Embryophyta</taxon>
        <taxon>Tracheophyta</taxon>
        <taxon>Spermatophyta</taxon>
        <taxon>Magnoliopsida</taxon>
        <taxon>eudicotyledons</taxon>
        <taxon>Gunneridae</taxon>
        <taxon>Pentapetalae</taxon>
        <taxon>rosids</taxon>
        <taxon>malvids</taxon>
        <taxon>Brassicales</taxon>
        <taxon>Brassicaceae</taxon>
        <taxon>Coluteocarpeae</taxon>
        <taxon>Microthlaspi</taxon>
    </lineage>
</organism>
<dbReference type="AlphaFoldDB" id="A0A6D2INJ4"/>